<evidence type="ECO:0000256" key="1">
    <source>
        <dbReference type="SAM" id="MobiDB-lite"/>
    </source>
</evidence>
<protein>
    <recommendedName>
        <fullName evidence="5">DUF732 domain-containing protein</fullName>
    </recommendedName>
</protein>
<evidence type="ECO:0000313" key="4">
    <source>
        <dbReference type="Proteomes" id="UP000256913"/>
    </source>
</evidence>
<proteinExistence type="predicted"/>
<comment type="caution">
    <text evidence="3">The sequence shown here is derived from an EMBL/GenBank/DDBJ whole genome shotgun (WGS) entry which is preliminary data.</text>
</comment>
<dbReference type="RefSeq" id="WP_116070813.1">
    <property type="nucleotide sequence ID" value="NZ_BONB01000063.1"/>
</dbReference>
<feature type="chain" id="PRO_5017580727" description="DUF732 domain-containing protein" evidence="2">
    <location>
        <begin position="24"/>
        <end position="123"/>
    </location>
</feature>
<accession>A0A3D9ZR92</accession>
<feature type="signal peptide" evidence="2">
    <location>
        <begin position="1"/>
        <end position="23"/>
    </location>
</feature>
<reference evidence="3 4" key="1">
    <citation type="submission" date="2018-08" db="EMBL/GenBank/DDBJ databases">
        <title>Sequencing the genomes of 1000 actinobacteria strains.</title>
        <authorList>
            <person name="Klenk H.-P."/>
        </authorList>
    </citation>
    <scope>NUCLEOTIDE SEQUENCE [LARGE SCALE GENOMIC DNA]</scope>
    <source>
        <strain evidence="3 4">DSM 44099</strain>
    </source>
</reference>
<keyword evidence="4" id="KW-1185">Reference proteome</keyword>
<feature type="region of interest" description="Disordered" evidence="1">
    <location>
        <begin position="21"/>
        <end position="44"/>
    </location>
</feature>
<dbReference type="EMBL" id="QUMQ01000001">
    <property type="protein sequence ID" value="REF99667.1"/>
    <property type="molecule type" value="Genomic_DNA"/>
</dbReference>
<dbReference type="PROSITE" id="PS51257">
    <property type="entry name" value="PROKAR_LIPOPROTEIN"/>
    <property type="match status" value="1"/>
</dbReference>
<organism evidence="3 4">
    <name type="scientific">Asanoa ferruginea</name>
    <dbReference type="NCBI Taxonomy" id="53367"/>
    <lineage>
        <taxon>Bacteria</taxon>
        <taxon>Bacillati</taxon>
        <taxon>Actinomycetota</taxon>
        <taxon>Actinomycetes</taxon>
        <taxon>Micromonosporales</taxon>
        <taxon>Micromonosporaceae</taxon>
        <taxon>Asanoa</taxon>
    </lineage>
</organism>
<dbReference type="OrthoDB" id="3298124at2"/>
<name>A0A3D9ZR92_9ACTN</name>
<evidence type="ECO:0008006" key="5">
    <source>
        <dbReference type="Google" id="ProtNLM"/>
    </source>
</evidence>
<evidence type="ECO:0000313" key="3">
    <source>
        <dbReference type="EMBL" id="REF99667.1"/>
    </source>
</evidence>
<sequence length="123" mass="12382">MVRTRVLALVCLSTLVLSGCSSATDEGTSAPASAAPASDAPADSGTVSAAALCDYLRAELPKVKAVGSEVGAMAQLAVGLANFFSENGKVADGSVMDELTTKECPDVRTETLKAIGKGSFAEL</sequence>
<feature type="compositionally biased region" description="Low complexity" evidence="1">
    <location>
        <begin position="29"/>
        <end position="44"/>
    </location>
</feature>
<gene>
    <name evidence="3" type="ORF">DFJ67_5707</name>
</gene>
<dbReference type="AlphaFoldDB" id="A0A3D9ZR92"/>
<dbReference type="Proteomes" id="UP000256913">
    <property type="component" value="Unassembled WGS sequence"/>
</dbReference>
<evidence type="ECO:0000256" key="2">
    <source>
        <dbReference type="SAM" id="SignalP"/>
    </source>
</evidence>
<keyword evidence="2" id="KW-0732">Signal</keyword>